<dbReference type="InterPro" id="IPR006497">
    <property type="entry name" value="Phage_lambda_VrpO_N"/>
</dbReference>
<protein>
    <submittedName>
        <fullName evidence="3">Putative prophage replication protein O</fullName>
    </submittedName>
</protein>
<dbReference type="RefSeq" id="WP_014368972.1">
    <property type="nucleotide sequence ID" value="NC_016935.1"/>
</dbReference>
<accession>H6NER6</accession>
<proteinExistence type="predicted"/>
<feature type="domain" description="Bacteriophage lambda Replication protein O N-terminal" evidence="2">
    <location>
        <begin position="5"/>
        <end position="98"/>
    </location>
</feature>
<dbReference type="KEGG" id="pmq:PM3016_1445"/>
<dbReference type="Proteomes" id="UP000007523">
    <property type="component" value="Chromosome"/>
</dbReference>
<evidence type="ECO:0000313" key="4">
    <source>
        <dbReference type="Proteomes" id="UP000007523"/>
    </source>
</evidence>
<feature type="compositionally biased region" description="Basic and acidic residues" evidence="1">
    <location>
        <begin position="139"/>
        <end position="157"/>
    </location>
</feature>
<dbReference type="InterPro" id="IPR036388">
    <property type="entry name" value="WH-like_DNA-bd_sf"/>
</dbReference>
<organism evidence="3 4">
    <name type="scientific">Paenibacillus mucilaginosus 3016</name>
    <dbReference type="NCBI Taxonomy" id="1116391"/>
    <lineage>
        <taxon>Bacteria</taxon>
        <taxon>Bacillati</taxon>
        <taxon>Bacillota</taxon>
        <taxon>Bacilli</taxon>
        <taxon>Bacillales</taxon>
        <taxon>Paenibacillaceae</taxon>
        <taxon>Paenibacillus</taxon>
    </lineage>
</organism>
<keyword evidence="4" id="KW-1185">Reference proteome</keyword>
<dbReference type="GO" id="GO:0006260">
    <property type="term" value="P:DNA replication"/>
    <property type="evidence" value="ECO:0007669"/>
    <property type="project" value="InterPro"/>
</dbReference>
<dbReference type="Pfam" id="PF04492">
    <property type="entry name" value="Phage_rep_O"/>
    <property type="match status" value="1"/>
</dbReference>
<evidence type="ECO:0000256" key="1">
    <source>
        <dbReference type="SAM" id="MobiDB-lite"/>
    </source>
</evidence>
<dbReference type="STRING" id="1116391.PM3016_1445"/>
<evidence type="ECO:0000259" key="2">
    <source>
        <dbReference type="Pfam" id="PF04492"/>
    </source>
</evidence>
<dbReference type="Gene3D" id="1.10.10.10">
    <property type="entry name" value="Winged helix-like DNA-binding domain superfamily/Winged helix DNA-binding domain"/>
    <property type="match status" value="1"/>
</dbReference>
<dbReference type="SUPFAM" id="SSF158499">
    <property type="entry name" value="DnaD domain-like"/>
    <property type="match status" value="1"/>
</dbReference>
<gene>
    <name evidence="3" type="ORF">PM3016_1445</name>
</gene>
<reference evidence="3 4" key="1">
    <citation type="journal article" date="2012" name="J. Bacteriol.">
        <title>Complete Genome Sequence of Paenibacillus mucilaginosus 3016, a Bacterium Functional as Microbial Fertilizer.</title>
        <authorList>
            <person name="Ma M."/>
            <person name="Wang Z."/>
            <person name="Li L."/>
            <person name="Jiang X."/>
            <person name="Guan D."/>
            <person name="Cao F."/>
            <person name="Chen H."/>
            <person name="Wang X."/>
            <person name="Shen D."/>
            <person name="Du B."/>
            <person name="Li J."/>
        </authorList>
    </citation>
    <scope>NUCLEOTIDE SEQUENCE [LARGE SCALE GENOMIC DNA]</scope>
    <source>
        <strain evidence="3 4">3016</strain>
    </source>
</reference>
<name>H6NER6_9BACL</name>
<dbReference type="InterPro" id="IPR034829">
    <property type="entry name" value="DnaD-like_sf"/>
</dbReference>
<sequence>MANPQTENGYIRIANEIWDEVIRRDFSKRQKDIMHFIWRLSYGCRKKAAFIPKLVHFELCGVGKNHIKDELLYLESCKVLFWDREAKLFEVNKNYDEWQVSPVKGWDEFRFEELIALNLKESSQNGNVKVPETGTKKFPKQELSEDGENEKFPKEELPSSQNRNFSGEKVPKTGTATPDEPSPGAGSQPRKDIIKDNNKDSSSTTKVIQMNQVTGHGRHQDFSFGRIYSIYEKHFAVNGTVSEFEVQDLGFLFDDYGGEWVYEAMREAARYKVFTLAYLTKVLKGFRARGSTQKEEPLQVVGGQPIYQVAEDDPITQQLREVYQAYAANGSS</sequence>
<dbReference type="EMBL" id="CP003235">
    <property type="protein sequence ID" value="AFC28370.1"/>
    <property type="molecule type" value="Genomic_DNA"/>
</dbReference>
<feature type="region of interest" description="Disordered" evidence="1">
    <location>
        <begin position="125"/>
        <end position="204"/>
    </location>
</feature>
<dbReference type="AlphaFoldDB" id="H6NER6"/>
<dbReference type="HOGENOM" id="CLU_849505_0_0_9"/>
<evidence type="ECO:0000313" key="3">
    <source>
        <dbReference type="EMBL" id="AFC28370.1"/>
    </source>
</evidence>
<dbReference type="Gene3D" id="1.10.10.630">
    <property type="entry name" value="DnaD domain-like"/>
    <property type="match status" value="1"/>
</dbReference>
<feature type="compositionally biased region" description="Basic and acidic residues" evidence="1">
    <location>
        <begin position="189"/>
        <end position="199"/>
    </location>
</feature>